<protein>
    <submittedName>
        <fullName evidence="3">Putative GTP pyrophosphokinase</fullName>
    </submittedName>
</protein>
<dbReference type="GO" id="GO:0015970">
    <property type="term" value="P:guanosine tetraphosphate biosynthetic process"/>
    <property type="evidence" value="ECO:0007669"/>
    <property type="project" value="UniProtKB-UniPathway"/>
</dbReference>
<reference evidence="3 4" key="1">
    <citation type="submission" date="2016-10" db="EMBL/GenBank/DDBJ databases">
        <authorList>
            <person name="de Groot N.N."/>
        </authorList>
    </citation>
    <scope>NUCLEOTIDE SEQUENCE [LARGE SCALE GENOMIC DNA]</scope>
    <source>
        <strain evidence="3 4">DSM 3217</strain>
    </source>
</reference>
<dbReference type="CDD" id="cd05399">
    <property type="entry name" value="NT_Rel-Spo_like"/>
    <property type="match status" value="1"/>
</dbReference>
<dbReference type="InterPro" id="IPR052366">
    <property type="entry name" value="GTP_Pyrophosphokinase"/>
</dbReference>
<comment type="pathway">
    <text evidence="1">Purine metabolism; ppGpp biosynthesis; ppGpp from GTP: step 1/2.</text>
</comment>
<proteinExistence type="predicted"/>
<feature type="domain" description="RelA/SpoT" evidence="2">
    <location>
        <begin position="83"/>
        <end position="204"/>
    </location>
</feature>
<keyword evidence="3" id="KW-0418">Kinase</keyword>
<gene>
    <name evidence="3" type="ORF">SAMN02910417_00009</name>
</gene>
<dbReference type="UniPathway" id="UPA00908">
    <property type="reaction ID" value="UER00884"/>
</dbReference>
<dbReference type="InterPro" id="IPR007685">
    <property type="entry name" value="RelA_SpoT"/>
</dbReference>
<dbReference type="Gene3D" id="3.30.460.10">
    <property type="entry name" value="Beta Polymerase, domain 2"/>
    <property type="match status" value="1"/>
</dbReference>
<accession>A0A1G6A043</accession>
<evidence type="ECO:0000313" key="4">
    <source>
        <dbReference type="Proteomes" id="UP000199228"/>
    </source>
</evidence>
<dbReference type="EMBL" id="FMXR01000004">
    <property type="protein sequence ID" value="SDB01626.1"/>
    <property type="molecule type" value="Genomic_DNA"/>
</dbReference>
<keyword evidence="4" id="KW-1185">Reference proteome</keyword>
<dbReference type="OrthoDB" id="9789634at2"/>
<dbReference type="RefSeq" id="WP_090170624.1">
    <property type="nucleotide sequence ID" value="NZ_FMXR01000004.1"/>
</dbReference>
<dbReference type="SMART" id="SM00954">
    <property type="entry name" value="RelA_SpoT"/>
    <property type="match status" value="1"/>
</dbReference>
<dbReference type="GO" id="GO:0016301">
    <property type="term" value="F:kinase activity"/>
    <property type="evidence" value="ECO:0007669"/>
    <property type="project" value="UniProtKB-KW"/>
</dbReference>
<dbReference type="STRING" id="1732.SAMN02910417_00009"/>
<name>A0A1G6A043_EUBOX</name>
<dbReference type="InterPro" id="IPR043519">
    <property type="entry name" value="NT_sf"/>
</dbReference>
<dbReference type="AlphaFoldDB" id="A0A1G6A043"/>
<dbReference type="Pfam" id="PF04607">
    <property type="entry name" value="RelA_SpoT"/>
    <property type="match status" value="1"/>
</dbReference>
<dbReference type="PANTHER" id="PTHR47837:SF2">
    <property type="entry name" value="GTP PYROPHOSPHOKINASE YWAC"/>
    <property type="match status" value="1"/>
</dbReference>
<sequence>MEELNIDEYIEYDNKQNEDQTDTDLTTLVSFTNYDVVLNTSMQLQQLMVMYEAGIDHIQTKLEILNKEFEVKKNRNPIASISSRVKEPMSIMEKLQRKGYPVTMENLMTKIFDIAGVRITCPFISDIYDVANILLSHDDIHLIELKDYIKYPKENGYRSLHLVVDVEVFFSEQKKRIPVEIQIRTIAMDFWAALEHQMAYKQGFEIPAEIYNELRDCATVIANTDERMQRIANILPSFDKDASYNIIDS</sequence>
<dbReference type="PANTHER" id="PTHR47837">
    <property type="entry name" value="GTP PYROPHOSPHOKINASE YJBM"/>
    <property type="match status" value="1"/>
</dbReference>
<evidence type="ECO:0000259" key="2">
    <source>
        <dbReference type="SMART" id="SM00954"/>
    </source>
</evidence>
<keyword evidence="3" id="KW-0808">Transferase</keyword>
<organism evidence="3 4">
    <name type="scientific">Eubacterium oxidoreducens</name>
    <dbReference type="NCBI Taxonomy" id="1732"/>
    <lineage>
        <taxon>Bacteria</taxon>
        <taxon>Bacillati</taxon>
        <taxon>Bacillota</taxon>
        <taxon>Clostridia</taxon>
        <taxon>Eubacteriales</taxon>
        <taxon>Eubacteriaceae</taxon>
        <taxon>Eubacterium</taxon>
    </lineage>
</organism>
<evidence type="ECO:0000313" key="3">
    <source>
        <dbReference type="EMBL" id="SDB01626.1"/>
    </source>
</evidence>
<dbReference type="Gene3D" id="1.10.287.860">
    <property type="entry name" value="Nucleotidyltransferase"/>
    <property type="match status" value="1"/>
</dbReference>
<dbReference type="SUPFAM" id="SSF81301">
    <property type="entry name" value="Nucleotidyltransferase"/>
    <property type="match status" value="1"/>
</dbReference>
<dbReference type="Proteomes" id="UP000199228">
    <property type="component" value="Unassembled WGS sequence"/>
</dbReference>
<evidence type="ECO:0000256" key="1">
    <source>
        <dbReference type="ARBA" id="ARBA00004976"/>
    </source>
</evidence>